<feature type="domain" description="Thiamine phosphate synthase/TenI" evidence="3">
    <location>
        <begin position="38"/>
        <end position="190"/>
    </location>
</feature>
<reference evidence="5" key="1">
    <citation type="submission" date="2018-10" db="EMBL/GenBank/DDBJ databases">
        <authorList>
            <person name="Vincent A.T."/>
            <person name="Schiettekatte O."/>
            <person name="Bourhy P."/>
            <person name="Veyrier F.J."/>
            <person name="Picardeau M."/>
        </authorList>
    </citation>
    <scope>NUCLEOTIDE SEQUENCE</scope>
    <source>
        <strain evidence="5">201702690</strain>
    </source>
</reference>
<comment type="pathway">
    <text evidence="1">Cofactor biosynthesis; thiamine diphosphate biosynthesis.</text>
</comment>
<gene>
    <name evidence="4" type="ORF">EHO57_02345</name>
    <name evidence="5" type="ORF">EHQ53_18105</name>
</gene>
<evidence type="ECO:0000313" key="5">
    <source>
        <dbReference type="EMBL" id="TGL38785.1"/>
    </source>
</evidence>
<dbReference type="PANTHER" id="PTHR20857">
    <property type="entry name" value="THIAMINE-PHOSPHATE PYROPHOSPHORYLASE"/>
    <property type="match status" value="1"/>
</dbReference>
<dbReference type="GO" id="GO:0009228">
    <property type="term" value="P:thiamine biosynthetic process"/>
    <property type="evidence" value="ECO:0007669"/>
    <property type="project" value="UniProtKB-KW"/>
</dbReference>
<evidence type="ECO:0000313" key="6">
    <source>
        <dbReference type="Proteomes" id="UP000297273"/>
    </source>
</evidence>
<evidence type="ECO:0000256" key="1">
    <source>
        <dbReference type="ARBA" id="ARBA00004948"/>
    </source>
</evidence>
<keyword evidence="6" id="KW-1185">Reference proteome</keyword>
<protein>
    <submittedName>
        <fullName evidence="4">Thiamine phosphate synthase</fullName>
    </submittedName>
</protein>
<dbReference type="AlphaFoldDB" id="A0A5F1ZPM2"/>
<reference evidence="6 7" key="2">
    <citation type="journal article" date="2019" name="PLoS Negl. Trop. Dis.">
        <title>Revisiting the worldwide diversity of Leptospira species in the environment.</title>
        <authorList>
            <person name="Vincent A.T."/>
            <person name="Schiettekatte O."/>
            <person name="Bourhy P."/>
            <person name="Veyrier F.J."/>
            <person name="Picardeau M."/>
        </authorList>
    </citation>
    <scope>NUCLEOTIDE SEQUENCE [LARGE SCALE GENOMIC DNA]</scope>
    <source>
        <strain evidence="6">201702690</strain>
        <strain evidence="4 7">SSW18</strain>
    </source>
</reference>
<dbReference type="EMBL" id="RQGC01000013">
    <property type="protein sequence ID" value="TGL38785.1"/>
    <property type="molecule type" value="Genomic_DNA"/>
</dbReference>
<comment type="caution">
    <text evidence="4">The sequence shown here is derived from an EMBL/GenBank/DDBJ whole genome shotgun (WGS) entry which is preliminary data.</text>
</comment>
<dbReference type="InterPro" id="IPR022998">
    <property type="entry name" value="ThiamineP_synth_TenI"/>
</dbReference>
<dbReference type="InterPro" id="IPR013785">
    <property type="entry name" value="Aldolase_TIM"/>
</dbReference>
<dbReference type="EMBL" id="RQER01000001">
    <property type="protein sequence ID" value="TGK05653.1"/>
    <property type="molecule type" value="Genomic_DNA"/>
</dbReference>
<accession>A0A5F1ZPM2</accession>
<evidence type="ECO:0000256" key="2">
    <source>
        <dbReference type="ARBA" id="ARBA00022977"/>
    </source>
</evidence>
<dbReference type="Pfam" id="PF02581">
    <property type="entry name" value="TMP-TENI"/>
    <property type="match status" value="1"/>
</dbReference>
<evidence type="ECO:0000313" key="4">
    <source>
        <dbReference type="EMBL" id="TGK05653.1"/>
    </source>
</evidence>
<dbReference type="CDD" id="cd00564">
    <property type="entry name" value="TMP_TenI"/>
    <property type="match status" value="1"/>
</dbReference>
<organism evidence="4 7">
    <name type="scientific">Leptospira langatensis</name>
    <dbReference type="NCBI Taxonomy" id="2484983"/>
    <lineage>
        <taxon>Bacteria</taxon>
        <taxon>Pseudomonadati</taxon>
        <taxon>Spirochaetota</taxon>
        <taxon>Spirochaetia</taxon>
        <taxon>Leptospirales</taxon>
        <taxon>Leptospiraceae</taxon>
        <taxon>Leptospira</taxon>
    </lineage>
</organism>
<dbReference type="Gene3D" id="3.20.20.70">
    <property type="entry name" value="Aldolase class I"/>
    <property type="match status" value="1"/>
</dbReference>
<dbReference type="OrthoDB" id="9810880at2"/>
<evidence type="ECO:0000313" key="7">
    <source>
        <dbReference type="Proteomes" id="UP000297946"/>
    </source>
</evidence>
<dbReference type="GO" id="GO:0005737">
    <property type="term" value="C:cytoplasm"/>
    <property type="evidence" value="ECO:0007669"/>
    <property type="project" value="TreeGrafter"/>
</dbReference>
<dbReference type="PANTHER" id="PTHR20857:SF15">
    <property type="entry name" value="THIAMINE-PHOSPHATE SYNTHASE"/>
    <property type="match status" value="1"/>
</dbReference>
<dbReference type="Proteomes" id="UP000297946">
    <property type="component" value="Unassembled WGS sequence"/>
</dbReference>
<proteinExistence type="predicted"/>
<dbReference type="SUPFAM" id="SSF51391">
    <property type="entry name" value="Thiamin phosphate synthase"/>
    <property type="match status" value="1"/>
</dbReference>
<name>A0A5F1ZPM2_9LEPT</name>
<dbReference type="InterPro" id="IPR036206">
    <property type="entry name" value="ThiamineP_synth_sf"/>
</dbReference>
<keyword evidence="2" id="KW-0784">Thiamine biosynthesis</keyword>
<dbReference type="GO" id="GO:0004789">
    <property type="term" value="F:thiamine-phosphate diphosphorylase activity"/>
    <property type="evidence" value="ECO:0007669"/>
    <property type="project" value="TreeGrafter"/>
</dbReference>
<sequence length="226" mass="26100">MRKKRPEIWKSPALYPILDLEYCSKFQKNPRDLVNLWNANKAWIPFYQLRAKKEEISKVKEIYKSLIEEFSEFPLILNDYWKEALEWNCFGLHIGKEDYQALHPKEKELVRNSSLYLGTSCHTWEDVASLEPELWDYTGLGPIYSTDSKQTEDRPIGPNGLQDALRYAKIPIVPIGGIGPKEIGELSAYGPFLYSMIAGASDEFKFQEVLTVFRELPHLSSKPPNV</sequence>
<evidence type="ECO:0000259" key="3">
    <source>
        <dbReference type="Pfam" id="PF02581"/>
    </source>
</evidence>
<dbReference type="Proteomes" id="UP000297273">
    <property type="component" value="Unassembled WGS sequence"/>
</dbReference>